<reference evidence="3 4" key="1">
    <citation type="submission" date="2020-08" db="EMBL/GenBank/DDBJ databases">
        <title>Sequencing the genomes of 1000 actinobacteria strains.</title>
        <authorList>
            <person name="Klenk H.-P."/>
        </authorList>
    </citation>
    <scope>NUCLEOTIDE SEQUENCE [LARGE SCALE GENOMIC DNA]</scope>
    <source>
        <strain evidence="3 4">DSM 45507</strain>
    </source>
</reference>
<evidence type="ECO:0000256" key="2">
    <source>
        <dbReference type="SAM" id="Phobius"/>
    </source>
</evidence>
<comment type="caution">
    <text evidence="3">The sequence shown here is derived from an EMBL/GenBank/DDBJ whole genome shotgun (WGS) entry which is preliminary data.</text>
</comment>
<keyword evidence="4" id="KW-1185">Reference proteome</keyword>
<dbReference type="EMBL" id="JACHMB010000001">
    <property type="protein sequence ID" value="MBB5774091.1"/>
    <property type="molecule type" value="Genomic_DNA"/>
</dbReference>
<evidence type="ECO:0000256" key="1">
    <source>
        <dbReference type="SAM" id="MobiDB-lite"/>
    </source>
</evidence>
<feature type="compositionally biased region" description="Basic and acidic residues" evidence="1">
    <location>
        <begin position="11"/>
        <end position="21"/>
    </location>
</feature>
<dbReference type="RefSeq" id="WP_185067954.1">
    <property type="nucleotide sequence ID" value="NZ_JACHMB010000001.1"/>
</dbReference>
<feature type="transmembrane region" description="Helical" evidence="2">
    <location>
        <begin position="61"/>
        <end position="79"/>
    </location>
</feature>
<keyword evidence="2" id="KW-1133">Transmembrane helix</keyword>
<dbReference type="AlphaFoldDB" id="A0A7W9FYX8"/>
<keyword evidence="2" id="KW-0472">Membrane</keyword>
<accession>A0A7W9FYX8</accession>
<protein>
    <submittedName>
        <fullName evidence="3">Uncharacterized protein</fullName>
    </submittedName>
</protein>
<keyword evidence="2" id="KW-0812">Transmembrane</keyword>
<gene>
    <name evidence="3" type="ORF">HD596_000847</name>
</gene>
<name>A0A7W9FYX8_9ACTN</name>
<evidence type="ECO:0000313" key="3">
    <source>
        <dbReference type="EMBL" id="MBB5774091.1"/>
    </source>
</evidence>
<sequence>MSDNRGMPDNGKWHEERDTKGHPMVPATPRDVAHIRIGSFLLVFLFAFAVLGIIVGAPVMTGIALVVGLITVVDIALAVRRQKLRQDGEAG</sequence>
<organism evidence="3 4">
    <name type="scientific">Nonomuraea jabiensis</name>
    <dbReference type="NCBI Taxonomy" id="882448"/>
    <lineage>
        <taxon>Bacteria</taxon>
        <taxon>Bacillati</taxon>
        <taxon>Actinomycetota</taxon>
        <taxon>Actinomycetes</taxon>
        <taxon>Streptosporangiales</taxon>
        <taxon>Streptosporangiaceae</taxon>
        <taxon>Nonomuraea</taxon>
    </lineage>
</organism>
<dbReference type="Proteomes" id="UP000579153">
    <property type="component" value="Unassembled WGS sequence"/>
</dbReference>
<feature type="region of interest" description="Disordered" evidence="1">
    <location>
        <begin position="1"/>
        <end position="25"/>
    </location>
</feature>
<feature type="transmembrane region" description="Helical" evidence="2">
    <location>
        <begin position="37"/>
        <end position="55"/>
    </location>
</feature>
<proteinExistence type="predicted"/>
<evidence type="ECO:0000313" key="4">
    <source>
        <dbReference type="Proteomes" id="UP000579153"/>
    </source>
</evidence>